<evidence type="ECO:0000256" key="10">
    <source>
        <dbReference type="ARBA" id="ARBA00022991"/>
    </source>
</evidence>
<feature type="binding site" evidence="15">
    <location>
        <position position="184"/>
    </location>
    <ligand>
        <name>chlorophyll a</name>
        <dbReference type="ChEBI" id="CHEBI:58416"/>
        <label>1</label>
    </ligand>
</feature>
<evidence type="ECO:0000256" key="12">
    <source>
        <dbReference type="ARBA" id="ARBA00023136"/>
    </source>
</evidence>
<accession>A0A7S2W207</accession>
<evidence type="ECO:0000256" key="2">
    <source>
        <dbReference type="ARBA" id="ARBA00004334"/>
    </source>
</evidence>
<evidence type="ECO:0000256" key="13">
    <source>
        <dbReference type="ARBA" id="ARBA00023243"/>
    </source>
</evidence>
<evidence type="ECO:0000256" key="4">
    <source>
        <dbReference type="ARBA" id="ARBA00022494"/>
    </source>
</evidence>
<dbReference type="Gene3D" id="1.10.3460.10">
    <property type="entry name" value="Chlorophyll a/b binding protein domain"/>
    <property type="match status" value="1"/>
</dbReference>
<feature type="binding site" description="axial binding residue" evidence="15">
    <location>
        <position position="80"/>
    </location>
    <ligand>
        <name>chlorophyll b</name>
        <dbReference type="ChEBI" id="CHEBI:61721"/>
        <label>1</label>
    </ligand>
    <ligandPart>
        <name>Mg</name>
        <dbReference type="ChEBI" id="CHEBI:25107"/>
    </ligandPart>
</feature>
<dbReference type="FunFam" id="1.10.3460.10:FF:000011">
    <property type="entry name" value="Fucoxanthin chlorophyll a/c protein 8"/>
    <property type="match status" value="1"/>
</dbReference>
<keyword evidence="9" id="KW-0809">Transit peptide</keyword>
<keyword evidence="5" id="KW-0150">Chloroplast</keyword>
<evidence type="ECO:0000313" key="17">
    <source>
        <dbReference type="EMBL" id="CAD9661389.1"/>
    </source>
</evidence>
<evidence type="ECO:0000256" key="9">
    <source>
        <dbReference type="ARBA" id="ARBA00022946"/>
    </source>
</evidence>
<dbReference type="EMBL" id="HBHJ01001527">
    <property type="protein sequence ID" value="CAD9661389.1"/>
    <property type="molecule type" value="Transcribed_RNA"/>
</dbReference>
<keyword evidence="11" id="KW-0793">Thylakoid</keyword>
<feature type="binding site" evidence="15">
    <location>
        <position position="78"/>
    </location>
    <ligand>
        <name>chlorophyll a</name>
        <dbReference type="ChEBI" id="CHEBI:58416"/>
        <label>1</label>
    </ligand>
</feature>
<evidence type="ECO:0000256" key="8">
    <source>
        <dbReference type="ARBA" id="ARBA00022692"/>
    </source>
</evidence>
<evidence type="ECO:0000256" key="5">
    <source>
        <dbReference type="ARBA" id="ARBA00022528"/>
    </source>
</evidence>
<keyword evidence="8" id="KW-0812">Transmembrane</keyword>
<evidence type="ECO:0000256" key="16">
    <source>
        <dbReference type="SAM" id="SignalP"/>
    </source>
</evidence>
<evidence type="ECO:0000256" key="11">
    <source>
        <dbReference type="ARBA" id="ARBA00023078"/>
    </source>
</evidence>
<name>A0A7S2W207_9STRA</name>
<keyword evidence="12" id="KW-0472">Membrane</keyword>
<reference evidence="17" key="1">
    <citation type="submission" date="2021-01" db="EMBL/GenBank/DDBJ databases">
        <authorList>
            <person name="Corre E."/>
            <person name="Pelletier E."/>
            <person name="Niang G."/>
            <person name="Scheremetjew M."/>
            <person name="Finn R."/>
            <person name="Kale V."/>
            <person name="Holt S."/>
            <person name="Cochrane G."/>
            <person name="Meng A."/>
            <person name="Brown T."/>
            <person name="Cohen L."/>
        </authorList>
    </citation>
    <scope>NUCLEOTIDE SEQUENCE</scope>
    <source>
        <strain evidence="17">CCMP1243</strain>
    </source>
</reference>
<dbReference type="Pfam" id="PF00504">
    <property type="entry name" value="Chloroa_b-bind"/>
    <property type="match status" value="1"/>
</dbReference>
<comment type="function">
    <text evidence="1">The light-harvesting complex (LHC) functions as a light receptor, it captures and delivers excitation energy to photosystems with which it is closely associated. Energy is transferred from the carotenoid and chlorophyll C (or B) to chlorophyll A and the photosynthetic reaction centers where it is used to synthesize ATP and reducing power.</text>
</comment>
<dbReference type="InterPro" id="IPR022796">
    <property type="entry name" value="Chloroa_b-bind"/>
</dbReference>
<evidence type="ECO:0000256" key="1">
    <source>
        <dbReference type="ARBA" id="ARBA00004022"/>
    </source>
</evidence>
<keyword evidence="16" id="KW-0732">Signal</keyword>
<dbReference type="GO" id="GO:0009535">
    <property type="term" value="C:chloroplast thylakoid membrane"/>
    <property type="evidence" value="ECO:0007669"/>
    <property type="project" value="UniProtKB-SubCell"/>
</dbReference>
<keyword evidence="13" id="KW-0437">Light-harvesting polypeptide</keyword>
<dbReference type="PANTHER" id="PTHR21649">
    <property type="entry name" value="CHLOROPHYLL A/B BINDING PROTEIN"/>
    <property type="match status" value="1"/>
</dbReference>
<feature type="binding site" evidence="15">
    <location>
        <position position="182"/>
    </location>
    <ligand>
        <name>chlorophyll a</name>
        <dbReference type="ChEBI" id="CHEBI:58416"/>
        <label>1</label>
    </ligand>
</feature>
<feature type="binding site" evidence="15">
    <location>
        <position position="179"/>
    </location>
    <ligand>
        <name>chlorophyll a</name>
        <dbReference type="ChEBI" id="CHEBI:58416"/>
        <label>1</label>
    </ligand>
</feature>
<evidence type="ECO:0000256" key="15">
    <source>
        <dbReference type="PIRSR" id="PIRSR601344-1"/>
    </source>
</evidence>
<dbReference type="GO" id="GO:0009523">
    <property type="term" value="C:photosystem II"/>
    <property type="evidence" value="ECO:0007669"/>
    <property type="project" value="UniProtKB-KW"/>
</dbReference>
<evidence type="ECO:0000256" key="6">
    <source>
        <dbReference type="ARBA" id="ARBA00022531"/>
    </source>
</evidence>
<dbReference type="GO" id="GO:0030076">
    <property type="term" value="C:light-harvesting complex"/>
    <property type="evidence" value="ECO:0007669"/>
    <property type="project" value="UniProtKB-KW"/>
</dbReference>
<evidence type="ECO:0000256" key="7">
    <source>
        <dbReference type="ARBA" id="ARBA00022640"/>
    </source>
</evidence>
<protein>
    <submittedName>
        <fullName evidence="17">Uncharacterized protein</fullName>
    </submittedName>
</protein>
<dbReference type="AlphaFoldDB" id="A0A7S2W207"/>
<dbReference type="GO" id="GO:0016168">
    <property type="term" value="F:chlorophyll binding"/>
    <property type="evidence" value="ECO:0007669"/>
    <property type="project" value="UniProtKB-KW"/>
</dbReference>
<dbReference type="SUPFAM" id="SSF103511">
    <property type="entry name" value="Chlorophyll a-b binding protein"/>
    <property type="match status" value="1"/>
</dbReference>
<keyword evidence="10" id="KW-0157">Chromophore</keyword>
<feature type="signal peptide" evidence="16">
    <location>
        <begin position="1"/>
        <end position="18"/>
    </location>
</feature>
<keyword evidence="4 15" id="KW-0148">Chlorophyll</keyword>
<gene>
    <name evidence="17" type="ORF">RMAR1173_LOCUS978</name>
</gene>
<keyword evidence="14" id="KW-0604">Photosystem II</keyword>
<organism evidence="17">
    <name type="scientific">Rhizochromulina marina</name>
    <dbReference type="NCBI Taxonomy" id="1034831"/>
    <lineage>
        <taxon>Eukaryota</taxon>
        <taxon>Sar</taxon>
        <taxon>Stramenopiles</taxon>
        <taxon>Ochrophyta</taxon>
        <taxon>Dictyochophyceae</taxon>
        <taxon>Rhizochromulinales</taxon>
        <taxon>Rhizochromulina</taxon>
    </lineage>
</organism>
<feature type="chain" id="PRO_5031270805" evidence="16">
    <location>
        <begin position="19"/>
        <end position="220"/>
    </location>
</feature>
<comment type="subcellular location">
    <subcellularLocation>
        <location evidence="2">Plastid</location>
        <location evidence="2">Chloroplast thylakoid membrane</location>
    </subcellularLocation>
</comment>
<keyword evidence="7" id="KW-0934">Plastid</keyword>
<evidence type="ECO:0000256" key="3">
    <source>
        <dbReference type="ARBA" id="ARBA00005933"/>
    </source>
</evidence>
<feature type="binding site" evidence="15">
    <location>
        <position position="75"/>
    </location>
    <ligand>
        <name>chlorophyll a</name>
        <dbReference type="ChEBI" id="CHEBI:58416"/>
        <label>1</label>
    </ligand>
</feature>
<evidence type="ECO:0000256" key="14">
    <source>
        <dbReference type="ARBA" id="ARBA00023276"/>
    </source>
</evidence>
<keyword evidence="6" id="KW-0602">Photosynthesis</keyword>
<feature type="binding site" description="axial binding residue" evidence="15">
    <location>
        <position position="138"/>
    </location>
    <ligand>
        <name>chlorophyll b</name>
        <dbReference type="ChEBI" id="CHEBI:61721"/>
        <label>1</label>
    </ligand>
    <ligandPart>
        <name>Mg</name>
        <dbReference type="ChEBI" id="CHEBI:25107"/>
    </ligandPart>
</feature>
<dbReference type="InterPro" id="IPR001344">
    <property type="entry name" value="Chloro_AB-bd_pln"/>
</dbReference>
<comment type="similarity">
    <text evidence="3">Belongs to the fucoxanthin chlorophyll protein family.</text>
</comment>
<proteinExistence type="inferred from homology"/>
<sequence>MALRTLALFLALAAPASAFMNARVSPRAASRSASSAMKMTFEDELGAQPPLGFYDPLGLLENADEDRFDRLREVELKHGRISMLAVLGHVVTTSGARLPGAIDTAGDKFSDIPTGLAALSAVPPFGLVQMFFFVGILELFVMKDVTGEAEFVGDFRNGYIDFGWDNFSPEEKLQKRAIELNNGRAAMMGILGLMVHEGIDNNPYVLNDILGAPVPFNAGF</sequence>
<dbReference type="GO" id="GO:0009765">
    <property type="term" value="P:photosynthesis, light harvesting"/>
    <property type="evidence" value="ECO:0007669"/>
    <property type="project" value="InterPro"/>
</dbReference>